<keyword evidence="3" id="KW-0520">NAD</keyword>
<keyword evidence="2" id="KW-0560">Oxidoreductase</keyword>
<evidence type="ECO:0000259" key="5">
    <source>
        <dbReference type="Pfam" id="PF14833"/>
    </source>
</evidence>
<dbReference type="SUPFAM" id="SSF48179">
    <property type="entry name" value="6-phosphogluconate dehydrogenase C-terminal domain-like"/>
    <property type="match status" value="1"/>
</dbReference>
<name>A0ABX6YIN9_9MICO</name>
<dbReference type="PANTHER" id="PTHR22981:SF7">
    <property type="entry name" value="3-HYDROXYISOBUTYRATE DEHYDROGENASE, MITOCHONDRIAL"/>
    <property type="match status" value="1"/>
</dbReference>
<dbReference type="Pfam" id="PF03446">
    <property type="entry name" value="NAD_binding_2"/>
    <property type="match status" value="1"/>
</dbReference>
<evidence type="ECO:0000256" key="3">
    <source>
        <dbReference type="ARBA" id="ARBA00023027"/>
    </source>
</evidence>
<organism evidence="6 7">
    <name type="scientific">Paramicrobacterium chengjingii</name>
    <dbReference type="NCBI Taxonomy" id="2769067"/>
    <lineage>
        <taxon>Bacteria</taxon>
        <taxon>Bacillati</taxon>
        <taxon>Actinomycetota</taxon>
        <taxon>Actinomycetes</taxon>
        <taxon>Micrococcales</taxon>
        <taxon>Microbacteriaceae</taxon>
        <taxon>Paramicrobacterium</taxon>
    </lineage>
</organism>
<evidence type="ECO:0000259" key="4">
    <source>
        <dbReference type="Pfam" id="PF03446"/>
    </source>
</evidence>
<protein>
    <submittedName>
        <fullName evidence="6">NAD(P)-dependent oxidoreductase</fullName>
    </submittedName>
</protein>
<dbReference type="PIRSF" id="PIRSF000103">
    <property type="entry name" value="HIBADH"/>
    <property type="match status" value="1"/>
</dbReference>
<accession>A0ABX6YIN9</accession>
<dbReference type="Pfam" id="PF14833">
    <property type="entry name" value="NAD_binding_11"/>
    <property type="match status" value="1"/>
</dbReference>
<keyword evidence="7" id="KW-1185">Reference proteome</keyword>
<dbReference type="Proteomes" id="UP000662814">
    <property type="component" value="Chromosome"/>
</dbReference>
<feature type="domain" description="3-hydroxyisobutyrate dehydrogenase-like NAD-binding" evidence="5">
    <location>
        <begin position="162"/>
        <end position="214"/>
    </location>
</feature>
<dbReference type="InterPro" id="IPR015815">
    <property type="entry name" value="HIBADH-related"/>
</dbReference>
<dbReference type="SUPFAM" id="SSF51735">
    <property type="entry name" value="NAD(P)-binding Rossmann-fold domains"/>
    <property type="match status" value="1"/>
</dbReference>
<evidence type="ECO:0000256" key="1">
    <source>
        <dbReference type="ARBA" id="ARBA00009080"/>
    </source>
</evidence>
<comment type="similarity">
    <text evidence="1">Belongs to the HIBADH-related family.</text>
</comment>
<evidence type="ECO:0000256" key="2">
    <source>
        <dbReference type="ARBA" id="ARBA00023002"/>
    </source>
</evidence>
<dbReference type="EMBL" id="CP061169">
    <property type="protein sequence ID" value="QPZ38266.1"/>
    <property type="molecule type" value="Genomic_DNA"/>
</dbReference>
<dbReference type="InterPro" id="IPR006115">
    <property type="entry name" value="6PGDH_NADP-bd"/>
</dbReference>
<dbReference type="Gene3D" id="3.40.50.720">
    <property type="entry name" value="NAD(P)-binding Rossmann-like Domain"/>
    <property type="match status" value="1"/>
</dbReference>
<feature type="domain" description="6-phosphogluconate dehydrogenase NADP-binding" evidence="4">
    <location>
        <begin position="5"/>
        <end position="155"/>
    </location>
</feature>
<dbReference type="InterPro" id="IPR013328">
    <property type="entry name" value="6PGD_dom2"/>
</dbReference>
<evidence type="ECO:0000313" key="7">
    <source>
        <dbReference type="Proteomes" id="UP000662814"/>
    </source>
</evidence>
<dbReference type="InterPro" id="IPR029154">
    <property type="entry name" value="HIBADH-like_NADP-bd"/>
</dbReference>
<reference evidence="6 7" key="1">
    <citation type="submission" date="2020-12" db="EMBL/GenBank/DDBJ databases">
        <title>Microbacterium sp. HY060.</title>
        <authorList>
            <person name="Zhou J."/>
        </authorList>
    </citation>
    <scope>NUCLEOTIDE SEQUENCE [LARGE SCALE GENOMIC DNA]</scope>
    <source>
        <strain evidence="6 7">HY60</strain>
    </source>
</reference>
<evidence type="ECO:0000313" key="6">
    <source>
        <dbReference type="EMBL" id="QPZ38266.1"/>
    </source>
</evidence>
<dbReference type="InterPro" id="IPR008927">
    <property type="entry name" value="6-PGluconate_DH-like_C_sf"/>
</dbReference>
<sequence length="263" mass="28369">MTELIIGLGPIGAAVGERLLARHRDVAGFEIDNSRAQALADETGMAVASTPHEVPWRTVDAVYIAVRLADQLEKVLAMLREHAMERLTIVVLTTLAPSDAAKILSSTPTSWRVFEAPLSGGPQGARDGSMSLMLAGPEPSDTDLSRFDDMAERLFWTSRYGQPSLLKLLNNTLGAYNALATAAMLDLAVEHDVSAQQFLDVVNASSGQSWMSTNFDNFHYPMLFKDAGLLIGDIGKTPTIALGDRPAHEATIEHARLTAFGSH</sequence>
<dbReference type="RefSeq" id="WP_166986976.1">
    <property type="nucleotide sequence ID" value="NZ_CP061169.1"/>
</dbReference>
<proteinExistence type="inferred from homology"/>
<dbReference type="Gene3D" id="1.10.1040.10">
    <property type="entry name" value="N-(1-d-carboxylethyl)-l-norvaline Dehydrogenase, domain 2"/>
    <property type="match status" value="1"/>
</dbReference>
<gene>
    <name evidence="6" type="ORF">HCR76_15990</name>
</gene>
<dbReference type="PANTHER" id="PTHR22981">
    <property type="entry name" value="3-HYDROXYISOBUTYRATE DEHYDROGENASE-RELATED"/>
    <property type="match status" value="1"/>
</dbReference>
<dbReference type="InterPro" id="IPR036291">
    <property type="entry name" value="NAD(P)-bd_dom_sf"/>
</dbReference>